<gene>
    <name evidence="2" type="ORF">OOJ09_03395</name>
</gene>
<organism evidence="2 3">
    <name type="scientific">Mesorhizobium qingshengii</name>
    <dbReference type="NCBI Taxonomy" id="1165689"/>
    <lineage>
        <taxon>Bacteria</taxon>
        <taxon>Pseudomonadati</taxon>
        <taxon>Pseudomonadota</taxon>
        <taxon>Alphaproteobacteria</taxon>
        <taxon>Hyphomicrobiales</taxon>
        <taxon>Phyllobacteriaceae</taxon>
        <taxon>Mesorhizobium</taxon>
    </lineage>
</organism>
<dbReference type="RefSeq" id="WP_269903822.1">
    <property type="nucleotide sequence ID" value="NZ_JAPFQA010000001.1"/>
</dbReference>
<feature type="signal peptide" evidence="1">
    <location>
        <begin position="1"/>
        <end position="28"/>
    </location>
</feature>
<sequence length="124" mass="12757">MKSRTGKQVATTIFAGLLMAAVPSAGMAGTLTGSEGDKRFPPALSGDPKSPCTKAYKAYVAASGHSAYATTPYSRVVSLYILCGAHLNAPSQKVAEELAMKSCLATRAHYKVTNGGACEIAASK</sequence>
<protein>
    <submittedName>
        <fullName evidence="2">Uncharacterized protein</fullName>
    </submittedName>
</protein>
<evidence type="ECO:0000313" key="2">
    <source>
        <dbReference type="EMBL" id="MCZ8543211.1"/>
    </source>
</evidence>
<name>A0ABT4QNU3_9HYPH</name>
<proteinExistence type="predicted"/>
<comment type="caution">
    <text evidence="2">The sequence shown here is derived from an EMBL/GenBank/DDBJ whole genome shotgun (WGS) entry which is preliminary data.</text>
</comment>
<evidence type="ECO:0000256" key="1">
    <source>
        <dbReference type="SAM" id="SignalP"/>
    </source>
</evidence>
<dbReference type="EMBL" id="JAPFQA010000001">
    <property type="protein sequence ID" value="MCZ8543211.1"/>
    <property type="molecule type" value="Genomic_DNA"/>
</dbReference>
<keyword evidence="1" id="KW-0732">Signal</keyword>
<keyword evidence="3" id="KW-1185">Reference proteome</keyword>
<feature type="chain" id="PRO_5045603843" evidence="1">
    <location>
        <begin position="29"/>
        <end position="124"/>
    </location>
</feature>
<evidence type="ECO:0000313" key="3">
    <source>
        <dbReference type="Proteomes" id="UP001152178"/>
    </source>
</evidence>
<dbReference type="Proteomes" id="UP001152178">
    <property type="component" value="Unassembled WGS sequence"/>
</dbReference>
<reference evidence="2" key="1">
    <citation type="submission" date="2022-11" db="EMBL/GenBank/DDBJ databases">
        <authorList>
            <person name="Coimbra C."/>
        </authorList>
    </citation>
    <scope>NUCLEOTIDE SEQUENCE</scope>
    <source>
        <strain evidence="2">Jales19</strain>
    </source>
</reference>
<accession>A0ABT4QNU3</accession>